<dbReference type="GO" id="GO:0003824">
    <property type="term" value="F:catalytic activity"/>
    <property type="evidence" value="ECO:0007669"/>
    <property type="project" value="UniProtKB-ARBA"/>
</dbReference>
<dbReference type="RefSeq" id="WP_106645945.1">
    <property type="nucleotide sequence ID" value="NZ_BMGO01000001.1"/>
</dbReference>
<dbReference type="InterPro" id="IPR052163">
    <property type="entry name" value="DGC-Regulatory_Protein"/>
</dbReference>
<gene>
    <name evidence="2" type="ORF">CW740_01775</name>
</gene>
<dbReference type="SUPFAM" id="SSF55073">
    <property type="entry name" value="Nucleotide cyclase"/>
    <property type="match status" value="1"/>
</dbReference>
<name>A0A2K9AZE0_9GAMM</name>
<evidence type="ECO:0000256" key="1">
    <source>
        <dbReference type="ARBA" id="ARBA00001946"/>
    </source>
</evidence>
<dbReference type="OrthoDB" id="5296913at2"/>
<dbReference type="KEGG" id="kpd:CW740_01775"/>
<dbReference type="SMART" id="SM00267">
    <property type="entry name" value="GGDEF"/>
    <property type="match status" value="1"/>
</dbReference>
<dbReference type="InterPro" id="IPR000160">
    <property type="entry name" value="GGDEF_dom"/>
</dbReference>
<keyword evidence="3" id="KW-1185">Reference proteome</keyword>
<dbReference type="PANTHER" id="PTHR46663:SF2">
    <property type="entry name" value="GGDEF DOMAIN-CONTAINING PROTEIN"/>
    <property type="match status" value="1"/>
</dbReference>
<evidence type="ECO:0000313" key="3">
    <source>
        <dbReference type="Proteomes" id="UP000232693"/>
    </source>
</evidence>
<organism evidence="2 3">
    <name type="scientific">Kangiella profundi</name>
    <dbReference type="NCBI Taxonomy" id="1561924"/>
    <lineage>
        <taxon>Bacteria</taxon>
        <taxon>Pseudomonadati</taxon>
        <taxon>Pseudomonadota</taxon>
        <taxon>Gammaproteobacteria</taxon>
        <taxon>Kangiellales</taxon>
        <taxon>Kangiellaceae</taxon>
        <taxon>Kangiella</taxon>
    </lineage>
</organism>
<protein>
    <submittedName>
        <fullName evidence="2">Uncharacterized protein</fullName>
    </submittedName>
</protein>
<sequence length="375" mass="41731">MSDKSLSPIAVKWQLILDQSMDRLIVLLALCTVPAVVSSLARIPEMGFQPSMLFHIVVGLLMIGVAVFRNILSFHVKTNVVLTLSVTISVVGLWDWGLVGNGFVWMLLSASLFALIYGSRTVFIFIALFIGYSIVIAYLYINGSLSIPVSHNQYSQSLSAWSTAIIGAAMPLIIVSYAIVALVKKAGLLIIALEDQKQQATHLAERDPLTGLYNLRVLNNRLEHAINLAQRQPMQIYLLNIDLDDFKQINDQYGHAAGDVALEYVAKTLVKVTRESDTVCRVGGDEFLILIDTALEVPIKQVVYRIRNELATRITFEGHTFPIEASIGVAEYNHSSREEISSDRMIRMADQAMYKEKALRKQKKLTRGKPDPALQ</sequence>
<evidence type="ECO:0000313" key="2">
    <source>
        <dbReference type="EMBL" id="AUD78038.1"/>
    </source>
</evidence>
<dbReference type="EMBL" id="CP025120">
    <property type="protein sequence ID" value="AUD78038.1"/>
    <property type="molecule type" value="Genomic_DNA"/>
</dbReference>
<dbReference type="Gene3D" id="3.30.70.270">
    <property type="match status" value="1"/>
</dbReference>
<dbReference type="Proteomes" id="UP000232693">
    <property type="component" value="Chromosome"/>
</dbReference>
<accession>A0A2K9AZE0</accession>
<reference evidence="2 3" key="1">
    <citation type="submission" date="2017-12" db="EMBL/GenBank/DDBJ databases">
        <title>Kangiella profundi FT102 completed genome.</title>
        <authorList>
            <person name="Xu J."/>
            <person name="Wang J."/>
            <person name="Lu Y."/>
        </authorList>
    </citation>
    <scope>NUCLEOTIDE SEQUENCE [LARGE SCALE GENOMIC DNA]</scope>
    <source>
        <strain evidence="2 3">FT102</strain>
    </source>
</reference>
<dbReference type="NCBIfam" id="TIGR00254">
    <property type="entry name" value="GGDEF"/>
    <property type="match status" value="1"/>
</dbReference>
<dbReference type="InterPro" id="IPR029787">
    <property type="entry name" value="Nucleotide_cyclase"/>
</dbReference>
<dbReference type="InterPro" id="IPR043128">
    <property type="entry name" value="Rev_trsase/Diguanyl_cyclase"/>
</dbReference>
<dbReference type="PROSITE" id="PS50887">
    <property type="entry name" value="GGDEF"/>
    <property type="match status" value="1"/>
</dbReference>
<dbReference type="AlphaFoldDB" id="A0A2K9AZE0"/>
<dbReference type="FunFam" id="3.30.70.270:FF:000001">
    <property type="entry name" value="Diguanylate cyclase domain protein"/>
    <property type="match status" value="1"/>
</dbReference>
<dbReference type="PANTHER" id="PTHR46663">
    <property type="entry name" value="DIGUANYLATE CYCLASE DGCT-RELATED"/>
    <property type="match status" value="1"/>
</dbReference>
<dbReference type="Pfam" id="PF00990">
    <property type="entry name" value="GGDEF"/>
    <property type="match status" value="1"/>
</dbReference>
<dbReference type="CDD" id="cd01949">
    <property type="entry name" value="GGDEF"/>
    <property type="match status" value="1"/>
</dbReference>
<proteinExistence type="predicted"/>
<comment type="cofactor">
    <cofactor evidence="1">
        <name>Mg(2+)</name>
        <dbReference type="ChEBI" id="CHEBI:18420"/>
    </cofactor>
</comment>